<evidence type="ECO:0000313" key="4">
    <source>
        <dbReference type="Proteomes" id="UP001500420"/>
    </source>
</evidence>
<name>A0AAV3TAA3_9EURY</name>
<feature type="region of interest" description="Disordered" evidence="2">
    <location>
        <begin position="46"/>
        <end position="67"/>
    </location>
</feature>
<dbReference type="EMBL" id="BAAADV010000003">
    <property type="protein sequence ID" value="GAA0673546.1"/>
    <property type="molecule type" value="Genomic_DNA"/>
</dbReference>
<gene>
    <name evidence="3" type="ORF">GCM10009020_20760</name>
</gene>
<evidence type="ECO:0008006" key="5">
    <source>
        <dbReference type="Google" id="ProtNLM"/>
    </source>
</evidence>
<comment type="caution">
    <text evidence="3">The sequence shown here is derived from an EMBL/GenBank/DDBJ whole genome shotgun (WGS) entry which is preliminary data.</text>
</comment>
<organism evidence="3 4">
    <name type="scientific">Natronoarchaeum mannanilyticum</name>
    <dbReference type="NCBI Taxonomy" id="926360"/>
    <lineage>
        <taxon>Archaea</taxon>
        <taxon>Methanobacteriati</taxon>
        <taxon>Methanobacteriota</taxon>
        <taxon>Stenosarchaea group</taxon>
        <taxon>Halobacteria</taxon>
        <taxon>Halobacteriales</taxon>
        <taxon>Natronoarchaeaceae</taxon>
    </lineage>
</organism>
<keyword evidence="1" id="KW-0175">Coiled coil</keyword>
<accession>A0AAV3TAA3</accession>
<dbReference type="Proteomes" id="UP001500420">
    <property type="component" value="Unassembled WGS sequence"/>
</dbReference>
<evidence type="ECO:0000256" key="2">
    <source>
        <dbReference type="SAM" id="MobiDB-lite"/>
    </source>
</evidence>
<evidence type="ECO:0000313" key="3">
    <source>
        <dbReference type="EMBL" id="GAA0673546.1"/>
    </source>
</evidence>
<feature type="compositionally biased region" description="Basic and acidic residues" evidence="2">
    <location>
        <begin position="287"/>
        <end position="302"/>
    </location>
</feature>
<keyword evidence="4" id="KW-1185">Reference proteome</keyword>
<proteinExistence type="predicted"/>
<dbReference type="RefSeq" id="WP_343773934.1">
    <property type="nucleotide sequence ID" value="NZ_BAAADV010000003.1"/>
</dbReference>
<evidence type="ECO:0000256" key="1">
    <source>
        <dbReference type="SAM" id="Coils"/>
    </source>
</evidence>
<protein>
    <recommendedName>
        <fullName evidence="5">CopG family transcriptional regulator</fullName>
    </recommendedName>
</protein>
<reference evidence="3 4" key="1">
    <citation type="journal article" date="2019" name="Int. J. Syst. Evol. Microbiol.">
        <title>The Global Catalogue of Microorganisms (GCM) 10K type strain sequencing project: providing services to taxonomists for standard genome sequencing and annotation.</title>
        <authorList>
            <consortium name="The Broad Institute Genomics Platform"/>
            <consortium name="The Broad Institute Genome Sequencing Center for Infectious Disease"/>
            <person name="Wu L."/>
            <person name="Ma J."/>
        </authorList>
    </citation>
    <scope>NUCLEOTIDE SEQUENCE [LARGE SCALE GENOMIC DNA]</scope>
    <source>
        <strain evidence="3 4">JCM 16328</strain>
    </source>
</reference>
<dbReference type="AlphaFoldDB" id="A0AAV3TAA3"/>
<feature type="region of interest" description="Disordered" evidence="2">
    <location>
        <begin position="280"/>
        <end position="302"/>
    </location>
</feature>
<feature type="coiled-coil region" evidence="1">
    <location>
        <begin position="116"/>
        <end position="143"/>
    </location>
</feature>
<sequence length="302" mass="33000">MASDESATREVSIDLSEDVREWLDERATSDGDDADEVARRLLAAHHELATGDGSEADVAASPAGVSEDELDERLAALDEEFNALIEDVRKRVVQVKRETDRKAPEDHEHPDLVDRVEDVEQRAADAAERVAELDDAVDSVESQVDAGFENYEDILEYLTDETGALRERTDTLARAVIELRGEVQRIAAERTRREGVAELKRAAAQYGVRTAECGDCEASLDVAMLTAPECPHCATQFTDVRPGSRFLKPNVLETGDAPALTGGDEADLDADLEAIVEEDRDVPEGIEWAKADGGKRTEGGER</sequence>